<name>A0A167R511_CORFA</name>
<keyword evidence="3" id="KW-1185">Reference proteome</keyword>
<evidence type="ECO:0000313" key="2">
    <source>
        <dbReference type="EMBL" id="OAA58276.1"/>
    </source>
</evidence>
<dbReference type="OrthoDB" id="4837859at2759"/>
<accession>A0A167R511</accession>
<dbReference type="EMBL" id="AZHB01000018">
    <property type="protein sequence ID" value="OAA58276.1"/>
    <property type="molecule type" value="Genomic_DNA"/>
</dbReference>
<gene>
    <name evidence="2" type="ORF">ISF_06815</name>
</gene>
<dbReference type="AlphaFoldDB" id="A0A167R511"/>
<feature type="compositionally biased region" description="Basic and acidic residues" evidence="1">
    <location>
        <begin position="1"/>
        <end position="23"/>
    </location>
</feature>
<comment type="caution">
    <text evidence="2">The sequence shown here is derived from an EMBL/GenBank/DDBJ whole genome shotgun (WGS) entry which is preliminary data.</text>
</comment>
<reference evidence="2 3" key="1">
    <citation type="journal article" date="2016" name="Genome Biol. Evol.">
        <title>Divergent and convergent evolution of fungal pathogenicity.</title>
        <authorList>
            <person name="Shang Y."/>
            <person name="Xiao G."/>
            <person name="Zheng P."/>
            <person name="Cen K."/>
            <person name="Zhan S."/>
            <person name="Wang C."/>
        </authorList>
    </citation>
    <scope>NUCLEOTIDE SEQUENCE [LARGE SCALE GENOMIC DNA]</scope>
    <source>
        <strain evidence="2 3">ARSEF 2679</strain>
    </source>
</reference>
<evidence type="ECO:0000256" key="1">
    <source>
        <dbReference type="SAM" id="MobiDB-lite"/>
    </source>
</evidence>
<organism evidence="2 3">
    <name type="scientific">Cordyceps fumosorosea (strain ARSEF 2679)</name>
    <name type="common">Isaria fumosorosea</name>
    <dbReference type="NCBI Taxonomy" id="1081104"/>
    <lineage>
        <taxon>Eukaryota</taxon>
        <taxon>Fungi</taxon>
        <taxon>Dikarya</taxon>
        <taxon>Ascomycota</taxon>
        <taxon>Pezizomycotina</taxon>
        <taxon>Sordariomycetes</taxon>
        <taxon>Hypocreomycetidae</taxon>
        <taxon>Hypocreales</taxon>
        <taxon>Cordycipitaceae</taxon>
        <taxon>Cordyceps</taxon>
    </lineage>
</organism>
<dbReference type="GeneID" id="30023107"/>
<dbReference type="RefSeq" id="XP_018702459.1">
    <property type="nucleotide sequence ID" value="XM_018850419.1"/>
</dbReference>
<protein>
    <submittedName>
        <fullName evidence="2">Uncharacterized protein</fullName>
    </submittedName>
</protein>
<proteinExistence type="predicted"/>
<evidence type="ECO:0000313" key="3">
    <source>
        <dbReference type="Proteomes" id="UP000076744"/>
    </source>
</evidence>
<dbReference type="Proteomes" id="UP000076744">
    <property type="component" value="Unassembled WGS sequence"/>
</dbReference>
<sequence length="62" mass="7107">MSAEAKQEVTKKGLWERCQDKLRSKPSKHSKPISDEDLLKYTGKPRAEFDDFKENTPGVGRN</sequence>
<feature type="region of interest" description="Disordered" evidence="1">
    <location>
        <begin position="1"/>
        <end position="62"/>
    </location>
</feature>
<feature type="compositionally biased region" description="Basic and acidic residues" evidence="1">
    <location>
        <begin position="32"/>
        <end position="54"/>
    </location>
</feature>